<dbReference type="InterPro" id="IPR029032">
    <property type="entry name" value="AhpD-like"/>
</dbReference>
<dbReference type="SUPFAM" id="SSF69118">
    <property type="entry name" value="AhpD-like"/>
    <property type="match status" value="1"/>
</dbReference>
<protein>
    <submittedName>
        <fullName evidence="1">Carboxymuconolactone decarboxylase family protein</fullName>
    </submittedName>
</protein>
<evidence type="ECO:0000313" key="1">
    <source>
        <dbReference type="EMBL" id="MBA4692693.1"/>
    </source>
</evidence>
<dbReference type="AlphaFoldDB" id="A0A838Y5W7"/>
<reference evidence="1 2" key="1">
    <citation type="submission" date="2020-06" db="EMBL/GenBank/DDBJ databases">
        <title>Dysbiosis in marine aquaculture revealed through microbiome analysis: reverse ecology for environmental sustainability.</title>
        <authorList>
            <person name="Haro-Moreno J.M."/>
            <person name="Coutinho F.H."/>
            <person name="Zaragoza-Solas A."/>
            <person name="Picazo A."/>
            <person name="Almagro-Moreno S."/>
            <person name="Lopez-Perez M."/>
        </authorList>
    </citation>
    <scope>NUCLEOTIDE SEQUENCE [LARGE SCALE GENOMIC DNA]</scope>
    <source>
        <strain evidence="1">MCMED-G41</strain>
    </source>
</reference>
<sequence>MRINLNQDSDSAMTGPGEIYAKEISGAGNAFALAIYQHSKLPLRVFEAARMATAMINGCMICMNWQSKRDVHQMGITKGVIENGEAPNKDFYSNLLSENYAHLSKKELLAVKFAKAMGEDPKGLSNDEKFWVEVKDVFSDAEITDLTYCIAGWMGMGRVAHVLGLDQNCEI</sequence>
<proteinExistence type="predicted"/>
<dbReference type="EMBL" id="JACETL010000031">
    <property type="protein sequence ID" value="MBA4692693.1"/>
    <property type="molecule type" value="Genomic_DNA"/>
</dbReference>
<dbReference type="Gene3D" id="1.20.1290.10">
    <property type="entry name" value="AhpD-like"/>
    <property type="match status" value="1"/>
</dbReference>
<dbReference type="Proteomes" id="UP000551848">
    <property type="component" value="Unassembled WGS sequence"/>
</dbReference>
<gene>
    <name evidence="1" type="ORF">H2072_02985</name>
</gene>
<organism evidence="1 2">
    <name type="scientific">SAR86 cluster bacterium</name>
    <dbReference type="NCBI Taxonomy" id="2030880"/>
    <lineage>
        <taxon>Bacteria</taxon>
        <taxon>Pseudomonadati</taxon>
        <taxon>Pseudomonadota</taxon>
        <taxon>Gammaproteobacteria</taxon>
        <taxon>SAR86 cluster</taxon>
    </lineage>
</organism>
<accession>A0A838Y5W7</accession>
<comment type="caution">
    <text evidence="1">The sequence shown here is derived from an EMBL/GenBank/DDBJ whole genome shotgun (WGS) entry which is preliminary data.</text>
</comment>
<evidence type="ECO:0000313" key="2">
    <source>
        <dbReference type="Proteomes" id="UP000551848"/>
    </source>
</evidence>
<name>A0A838Y5W7_9GAMM</name>